<name>A0AAV1KUV6_9NEOP</name>
<keyword evidence="3" id="KW-1185">Reference proteome</keyword>
<reference evidence="2 3" key="1">
    <citation type="submission" date="2023-11" db="EMBL/GenBank/DDBJ databases">
        <authorList>
            <person name="Hedman E."/>
            <person name="Englund M."/>
            <person name="Stromberg M."/>
            <person name="Nyberg Akerstrom W."/>
            <person name="Nylinder S."/>
            <person name="Jareborg N."/>
            <person name="Kallberg Y."/>
            <person name="Kronander E."/>
        </authorList>
    </citation>
    <scope>NUCLEOTIDE SEQUENCE [LARGE SCALE GENOMIC DNA]</scope>
</reference>
<evidence type="ECO:0000313" key="3">
    <source>
        <dbReference type="Proteomes" id="UP001314205"/>
    </source>
</evidence>
<protein>
    <submittedName>
        <fullName evidence="2">Uncharacterized protein</fullName>
    </submittedName>
</protein>
<dbReference type="EMBL" id="CAVLGL010000080">
    <property type="protein sequence ID" value="CAK1586409.1"/>
    <property type="molecule type" value="Genomic_DNA"/>
</dbReference>
<accession>A0AAV1KUV6</accession>
<evidence type="ECO:0000313" key="2">
    <source>
        <dbReference type="EMBL" id="CAK1586409.1"/>
    </source>
</evidence>
<evidence type="ECO:0000256" key="1">
    <source>
        <dbReference type="SAM" id="MobiDB-lite"/>
    </source>
</evidence>
<sequence>MLDNRSRGRLTTTCLAGSASHWARLVSRQRCPPRSRSAGTAPLKTAAGHRRAEYRRPRPRRTSPQNGFEGREVDGTALCGATKRPIRPLVNPAASTYYRPPRLDPTGPDAVWPGH</sequence>
<feature type="region of interest" description="Disordered" evidence="1">
    <location>
        <begin position="92"/>
        <end position="115"/>
    </location>
</feature>
<feature type="region of interest" description="Disordered" evidence="1">
    <location>
        <begin position="27"/>
        <end position="80"/>
    </location>
</feature>
<proteinExistence type="predicted"/>
<dbReference type="AlphaFoldDB" id="A0AAV1KUV6"/>
<comment type="caution">
    <text evidence="2">The sequence shown here is derived from an EMBL/GenBank/DDBJ whole genome shotgun (WGS) entry which is preliminary data.</text>
</comment>
<dbReference type="Proteomes" id="UP001314205">
    <property type="component" value="Unassembled WGS sequence"/>
</dbReference>
<organism evidence="2 3">
    <name type="scientific">Parnassius mnemosyne</name>
    <name type="common">clouded apollo</name>
    <dbReference type="NCBI Taxonomy" id="213953"/>
    <lineage>
        <taxon>Eukaryota</taxon>
        <taxon>Metazoa</taxon>
        <taxon>Ecdysozoa</taxon>
        <taxon>Arthropoda</taxon>
        <taxon>Hexapoda</taxon>
        <taxon>Insecta</taxon>
        <taxon>Pterygota</taxon>
        <taxon>Neoptera</taxon>
        <taxon>Endopterygota</taxon>
        <taxon>Lepidoptera</taxon>
        <taxon>Glossata</taxon>
        <taxon>Ditrysia</taxon>
        <taxon>Papilionoidea</taxon>
        <taxon>Papilionidae</taxon>
        <taxon>Parnassiinae</taxon>
        <taxon>Parnassini</taxon>
        <taxon>Parnassius</taxon>
        <taxon>Driopa</taxon>
    </lineage>
</organism>
<gene>
    <name evidence="2" type="ORF">PARMNEM_LOCUS7368</name>
</gene>